<evidence type="ECO:0000259" key="1">
    <source>
        <dbReference type="Pfam" id="PF09084"/>
    </source>
</evidence>
<dbReference type="InterPro" id="IPR027939">
    <property type="entry name" value="NMT1/THI5"/>
</dbReference>
<dbReference type="Pfam" id="PF09084">
    <property type="entry name" value="NMT1"/>
    <property type="match status" value="1"/>
</dbReference>
<reference evidence="2 3" key="1">
    <citation type="submission" date="2017-06" db="EMBL/GenBank/DDBJ databases">
        <title>Draft genome sequence of anaerobic fermentative bacterium Anaeromicrobium sediminis DY2726D isolated from West Pacific Ocean sediments.</title>
        <authorList>
            <person name="Zeng X."/>
        </authorList>
    </citation>
    <scope>NUCLEOTIDE SEQUENCE [LARGE SCALE GENOMIC DNA]</scope>
    <source>
        <strain evidence="2 3">DY2726D</strain>
    </source>
</reference>
<proteinExistence type="predicted"/>
<comment type="caution">
    <text evidence="2">The sequence shown here is derived from an EMBL/GenBank/DDBJ whole genome shotgun (WGS) entry which is preliminary data.</text>
</comment>
<dbReference type="EMBL" id="NIBG01000016">
    <property type="protein sequence ID" value="PAB58334.1"/>
    <property type="molecule type" value="Genomic_DNA"/>
</dbReference>
<name>A0A267MFH5_9FIRM</name>
<dbReference type="Proteomes" id="UP000216024">
    <property type="component" value="Unassembled WGS sequence"/>
</dbReference>
<dbReference type="OrthoDB" id="9815602at2"/>
<dbReference type="RefSeq" id="WP_095134636.1">
    <property type="nucleotide sequence ID" value="NZ_NIBG01000016.1"/>
</dbReference>
<feature type="domain" description="SsuA/THI5-like" evidence="1">
    <location>
        <begin position="20"/>
        <end position="231"/>
    </location>
</feature>
<dbReference type="SUPFAM" id="SSF53850">
    <property type="entry name" value="Periplasmic binding protein-like II"/>
    <property type="match status" value="1"/>
</dbReference>
<keyword evidence="3" id="KW-1185">Reference proteome</keyword>
<evidence type="ECO:0000313" key="3">
    <source>
        <dbReference type="Proteomes" id="UP000216024"/>
    </source>
</evidence>
<gene>
    <name evidence="2" type="ORF">CCE28_15460</name>
</gene>
<accession>A0A267MFH5</accession>
<dbReference type="InterPro" id="IPR015168">
    <property type="entry name" value="SsuA/THI5"/>
</dbReference>
<dbReference type="PANTHER" id="PTHR31528:SF3">
    <property type="entry name" value="THIAMINE BIOSYNTHESIS PROTEIN HI_0357-RELATED"/>
    <property type="match status" value="1"/>
</dbReference>
<protein>
    <recommendedName>
        <fullName evidence="1">SsuA/THI5-like domain-containing protein</fullName>
    </recommendedName>
</protein>
<evidence type="ECO:0000313" key="2">
    <source>
        <dbReference type="EMBL" id="PAB58334.1"/>
    </source>
</evidence>
<dbReference type="AlphaFoldDB" id="A0A267MFH5"/>
<dbReference type="Gene3D" id="3.40.190.10">
    <property type="entry name" value="Periplasmic binding protein-like II"/>
    <property type="match status" value="2"/>
</dbReference>
<sequence>MNIKESNLTRVRIKLKWFPNANVAGIFVAKAKGFFAEEGIDAEIIDGAPGTNVDQLVACGSADFGVSSLGSVMYHEKRGLPIVSIAQIFQSSTQGIASLKSSGIDTIPELIGKTMGTLGGVNELQLFAFLNKFCLSHKVELVLQESIKELLTKEIDVGSVAIYNQLQPPFKEGLRPEDLNILLFSQVGVGMLEDTIIATKQLVHCKPTLSAGVVAAILRGWRYAFAHPHEAIDIVMRFMPKGRSTREHQQRMLRSVQGFIMPQGFSPYDMGQFQFPTVMHTASVLFEQGLVESPIQLGQVISPYIVNLALSNCNLWI</sequence>
<dbReference type="PANTHER" id="PTHR31528">
    <property type="entry name" value="4-AMINO-5-HYDROXYMETHYL-2-METHYLPYRIMIDINE PHOSPHATE SYNTHASE THI11-RELATED"/>
    <property type="match status" value="1"/>
</dbReference>
<dbReference type="GO" id="GO:0009228">
    <property type="term" value="P:thiamine biosynthetic process"/>
    <property type="evidence" value="ECO:0007669"/>
    <property type="project" value="InterPro"/>
</dbReference>
<organism evidence="2 3">
    <name type="scientific">Anaeromicrobium sediminis</name>
    <dbReference type="NCBI Taxonomy" id="1478221"/>
    <lineage>
        <taxon>Bacteria</taxon>
        <taxon>Bacillati</taxon>
        <taxon>Bacillota</taxon>
        <taxon>Clostridia</taxon>
        <taxon>Peptostreptococcales</taxon>
        <taxon>Thermotaleaceae</taxon>
        <taxon>Anaeromicrobium</taxon>
    </lineage>
</organism>